<dbReference type="EMBL" id="JAFGDB010000038">
    <property type="protein sequence ID" value="MBN2067270.1"/>
    <property type="molecule type" value="Genomic_DNA"/>
</dbReference>
<evidence type="ECO:0000313" key="3">
    <source>
        <dbReference type="EMBL" id="MBN2067270.1"/>
    </source>
</evidence>
<dbReference type="AlphaFoldDB" id="A0A938YQZ6"/>
<dbReference type="Pfam" id="PF17957">
    <property type="entry name" value="Big_7"/>
    <property type="match status" value="1"/>
</dbReference>
<dbReference type="Proteomes" id="UP000809243">
    <property type="component" value="Unassembled WGS sequence"/>
</dbReference>
<dbReference type="PROSITE" id="PS50853">
    <property type="entry name" value="FN3"/>
    <property type="match status" value="1"/>
</dbReference>
<proteinExistence type="predicted"/>
<accession>A0A938YQZ6</accession>
<feature type="domain" description="Fibronectin type-III" evidence="2">
    <location>
        <begin position="408"/>
        <end position="508"/>
    </location>
</feature>
<name>A0A938YQZ6_9ARCH</name>
<evidence type="ECO:0000256" key="1">
    <source>
        <dbReference type="SAM" id="Phobius"/>
    </source>
</evidence>
<dbReference type="SUPFAM" id="SSF49299">
    <property type="entry name" value="PKD domain"/>
    <property type="match status" value="1"/>
</dbReference>
<dbReference type="InterPro" id="IPR013783">
    <property type="entry name" value="Ig-like_fold"/>
</dbReference>
<dbReference type="CDD" id="cd00063">
    <property type="entry name" value="FN3"/>
    <property type="match status" value="1"/>
</dbReference>
<dbReference type="Gene3D" id="2.60.40.2960">
    <property type="match status" value="1"/>
</dbReference>
<comment type="caution">
    <text evidence="3">The sequence shown here is derived from an EMBL/GenBank/DDBJ whole genome shotgun (WGS) entry which is preliminary data.</text>
</comment>
<evidence type="ECO:0000259" key="2">
    <source>
        <dbReference type="PROSITE" id="PS50853"/>
    </source>
</evidence>
<dbReference type="Gene3D" id="2.60.40.10">
    <property type="entry name" value="Immunoglobulins"/>
    <property type="match status" value="3"/>
</dbReference>
<sequence length="955" mass="103739">MIKKFAFLLLFFLLISAGALGASCTIDSASPPEIFRTQSITVNISHSGFTSSPTGLTSIDCGGATYSDFTCTADTCTLTCGPYPIGGTYTIENLLELSNGTETEDCTGTAEVTVSNREPVAVLKADLHQGNPPLTVTFSGFCSDPDGNAIGICFLNYQDGTGEEIPAPYDFSKTHTYNTAGNYMPELTVKDDQDANNSDRARETITVVEPAAPTVNNRRPTGDTNIARPTVSFDVNDSGSGVDIASLKLFIDNELMETTSMTTTAFGSNYHVSWTFGGNLSNDHTVYVGLRVKDTLGNSTGDVNWNFTVDTEPPSSLSIRINSDDSYTNSTGVTLSLEASGASQCRFKNDDQDWGSWESYSSTSKSWTLRDSDGTRTVYLQCRDAAGNVSGEGSYSDYIVLDREGPNDPSNFDATYNSTYDEVELDWEKPSDRGSSGIGHYCLYSGRTDDYDDMDRITCNIEDDKTSYNDDAGNLDEGETYYYIIRAVDRAGNFGDRTDAESVVIGEAQDSSDTTAPNLTWEAPTNNSTVDGTITLRVEAYDNQSSIRFVKFYVDDEIIDTDTTAVDRKYSIDWDSASVEDGEHVLKAIAKNRSGNEDRDTTTKTITVTTENGATAIVNEERDSARESIDAADDAKELAAAMLEELRAVGVEPTSSLTGMLSDASTELYEAESLFDEEDYNAAKEKAEEAEALFNELLDSVSIGTHGSAQSYAFDKSQIETILLAGGLKNELVGECKELMGKVAVSRSLEIRKVVQDETTEYKAVVEITVKNNSDERQTMQLVEAIPKEVAESTEEIGSSNEFTVIESDPVVKWDMSLSAGQENKIKYYLKQSMTEEEADAFTEKQPMGAFKVPPMLLSGGTLLGEDMLQGPGIGAGFFALGDAINTIGWIMLIVVVIGVAIFLFSRLTGGKEETAFGLGSMQQERGMFSKVGGKLSGFGKAREEEHRPKWAYKG</sequence>
<dbReference type="InterPro" id="IPR036116">
    <property type="entry name" value="FN3_sf"/>
</dbReference>
<feature type="transmembrane region" description="Helical" evidence="1">
    <location>
        <begin position="888"/>
        <end position="905"/>
    </location>
</feature>
<dbReference type="InterPro" id="IPR000601">
    <property type="entry name" value="PKD_dom"/>
</dbReference>
<dbReference type="InterPro" id="IPR035986">
    <property type="entry name" value="PKD_dom_sf"/>
</dbReference>
<dbReference type="InterPro" id="IPR003961">
    <property type="entry name" value="FN3_dom"/>
</dbReference>
<keyword evidence="1" id="KW-1133">Transmembrane helix</keyword>
<gene>
    <name evidence="3" type="ORF">JW744_02280</name>
</gene>
<keyword evidence="1" id="KW-0812">Transmembrane</keyword>
<evidence type="ECO:0000313" key="4">
    <source>
        <dbReference type="Proteomes" id="UP000809243"/>
    </source>
</evidence>
<dbReference type="Pfam" id="PF18911">
    <property type="entry name" value="PKD_4"/>
    <property type="match status" value="1"/>
</dbReference>
<protein>
    <recommendedName>
        <fullName evidence="2">Fibronectin type-III domain-containing protein</fullName>
    </recommendedName>
</protein>
<reference evidence="3" key="1">
    <citation type="submission" date="2021-01" db="EMBL/GenBank/DDBJ databases">
        <title>Active Sulfur Cycling in an Early Earth Analoge.</title>
        <authorList>
            <person name="Hahn C.R."/>
            <person name="Youssef N.H."/>
            <person name="Elshahed M."/>
        </authorList>
    </citation>
    <scope>NUCLEOTIDE SEQUENCE</scope>
    <source>
        <strain evidence="3">Zod_Metabat.1151</strain>
    </source>
</reference>
<keyword evidence="1" id="KW-0472">Membrane</keyword>
<dbReference type="SUPFAM" id="SSF49265">
    <property type="entry name" value="Fibronectin type III"/>
    <property type="match status" value="1"/>
</dbReference>
<dbReference type="PROSITE" id="PS51257">
    <property type="entry name" value="PROKAR_LIPOPROTEIN"/>
    <property type="match status" value="1"/>
</dbReference>
<organism evidence="3 4">
    <name type="scientific">Candidatus Iainarchaeum sp</name>
    <dbReference type="NCBI Taxonomy" id="3101447"/>
    <lineage>
        <taxon>Archaea</taxon>
        <taxon>Candidatus Iainarchaeota</taxon>
        <taxon>Candidatus Iainarchaeia</taxon>
        <taxon>Candidatus Iainarchaeales</taxon>
        <taxon>Candidatus Iainarchaeaceae</taxon>
        <taxon>Candidatus Iainarchaeum</taxon>
    </lineage>
</organism>